<evidence type="ECO:0000256" key="3">
    <source>
        <dbReference type="ARBA" id="ARBA00022692"/>
    </source>
</evidence>
<feature type="non-terminal residue" evidence="6">
    <location>
        <position position="1"/>
    </location>
</feature>
<feature type="non-terminal residue" evidence="6">
    <location>
        <position position="95"/>
    </location>
</feature>
<evidence type="ECO:0000256" key="1">
    <source>
        <dbReference type="ARBA" id="ARBA00004141"/>
    </source>
</evidence>
<protein>
    <submittedName>
        <fullName evidence="6">ABC transporter domain-containing protein</fullName>
    </submittedName>
</protein>
<keyword evidence="4" id="KW-1133">Transmembrane helix</keyword>
<dbReference type="GO" id="GO:0016020">
    <property type="term" value="C:membrane"/>
    <property type="evidence" value="ECO:0007669"/>
    <property type="project" value="UniProtKB-SubCell"/>
</dbReference>
<dbReference type="InterPro" id="IPR050352">
    <property type="entry name" value="ABCG_transporters"/>
</dbReference>
<keyword evidence="2" id="KW-0813">Transport</keyword>
<dbReference type="Gene3D" id="3.40.50.300">
    <property type="entry name" value="P-loop containing nucleotide triphosphate hydrolases"/>
    <property type="match status" value="1"/>
</dbReference>
<dbReference type="PANTHER" id="PTHR48041">
    <property type="entry name" value="ABC TRANSPORTER G FAMILY MEMBER 28"/>
    <property type="match status" value="1"/>
</dbReference>
<dbReference type="InterPro" id="IPR027417">
    <property type="entry name" value="P-loop_NTPase"/>
</dbReference>
<organism evidence="6 7">
    <name type="scientific">Haematococcus lacustris</name>
    <name type="common">Green alga</name>
    <name type="synonym">Haematococcus pluvialis</name>
    <dbReference type="NCBI Taxonomy" id="44745"/>
    <lineage>
        <taxon>Eukaryota</taxon>
        <taxon>Viridiplantae</taxon>
        <taxon>Chlorophyta</taxon>
        <taxon>core chlorophytes</taxon>
        <taxon>Chlorophyceae</taxon>
        <taxon>CS clade</taxon>
        <taxon>Chlamydomonadales</taxon>
        <taxon>Haematococcaceae</taxon>
        <taxon>Haematococcus</taxon>
    </lineage>
</organism>
<dbReference type="PANTHER" id="PTHR48041:SF139">
    <property type="entry name" value="PROTEIN SCARLET"/>
    <property type="match status" value="1"/>
</dbReference>
<comment type="subcellular location">
    <subcellularLocation>
        <location evidence="1">Membrane</location>
        <topology evidence="1">Multi-pass membrane protein</topology>
    </subcellularLocation>
</comment>
<evidence type="ECO:0000313" key="6">
    <source>
        <dbReference type="EMBL" id="GFH20265.1"/>
    </source>
</evidence>
<dbReference type="SUPFAM" id="SSF52540">
    <property type="entry name" value="P-loop containing nucleoside triphosphate hydrolases"/>
    <property type="match status" value="1"/>
</dbReference>
<name>A0A699ZEH1_HAELA</name>
<reference evidence="6 7" key="1">
    <citation type="submission" date="2020-02" db="EMBL/GenBank/DDBJ databases">
        <title>Draft genome sequence of Haematococcus lacustris strain NIES-144.</title>
        <authorList>
            <person name="Morimoto D."/>
            <person name="Nakagawa S."/>
            <person name="Yoshida T."/>
            <person name="Sawayama S."/>
        </authorList>
    </citation>
    <scope>NUCLEOTIDE SEQUENCE [LARGE SCALE GENOMIC DNA]</scope>
    <source>
        <strain evidence="6 7">NIES-144</strain>
    </source>
</reference>
<comment type="caution">
    <text evidence="6">The sequence shown here is derived from an EMBL/GenBank/DDBJ whole genome shotgun (WGS) entry which is preliminary data.</text>
</comment>
<evidence type="ECO:0000256" key="5">
    <source>
        <dbReference type="ARBA" id="ARBA00023136"/>
    </source>
</evidence>
<keyword evidence="3" id="KW-0812">Transmembrane</keyword>
<dbReference type="AlphaFoldDB" id="A0A699ZEH1"/>
<evidence type="ECO:0000313" key="7">
    <source>
        <dbReference type="Proteomes" id="UP000485058"/>
    </source>
</evidence>
<keyword evidence="7" id="KW-1185">Reference proteome</keyword>
<dbReference type="Proteomes" id="UP000485058">
    <property type="component" value="Unassembled WGS sequence"/>
</dbReference>
<proteinExistence type="predicted"/>
<keyword evidence="5" id="KW-0472">Membrane</keyword>
<dbReference type="GO" id="GO:0042626">
    <property type="term" value="F:ATPase-coupled transmembrane transporter activity"/>
    <property type="evidence" value="ECO:0007669"/>
    <property type="project" value="TreeGrafter"/>
</dbReference>
<evidence type="ECO:0000256" key="4">
    <source>
        <dbReference type="ARBA" id="ARBA00022989"/>
    </source>
</evidence>
<dbReference type="EMBL" id="BLLF01001605">
    <property type="protein sequence ID" value="GFH20265.1"/>
    <property type="molecule type" value="Genomic_DNA"/>
</dbReference>
<gene>
    <name evidence="6" type="ORF">HaLaN_17356</name>
</gene>
<accession>A0A699ZEH1</accession>
<sequence>MGGAGVPLQVRSAAGVGELSGRLLLNGQLAGPGAMVEHSAYVPQEDVFMPQMTAEETLRFYAVMRLPYGITAEAREQRAADALQLVGLGHCRHTM</sequence>
<evidence type="ECO:0000256" key="2">
    <source>
        <dbReference type="ARBA" id="ARBA00022448"/>
    </source>
</evidence>